<keyword evidence="2" id="KW-1185">Reference proteome</keyword>
<gene>
    <name evidence="1" type="ordered locus">Saci_1634</name>
</gene>
<dbReference type="Proteomes" id="UP000001018">
    <property type="component" value="Chromosome"/>
</dbReference>
<accession>Q4J8D4</accession>
<proteinExistence type="predicted"/>
<sequence>MSEYYIEVIFKVPVGELKFDNPSEMFNYLFSRSLKKIRPPYYQKLKVLNNCGNLRVVPRENEIVLRKKCGDTQIEIIVRGKRNVDMKVTMSY</sequence>
<reference evidence="1 2" key="1">
    <citation type="journal article" date="2005" name="J. Bacteriol.">
        <title>The genome of Sulfolobus acidocaldarius, a model organism of the Crenarchaeota.</title>
        <authorList>
            <person name="Chen L."/>
            <person name="Brugger K."/>
            <person name="Skovgaard M."/>
            <person name="Redder P."/>
            <person name="She Q."/>
            <person name="Torarinsson E."/>
            <person name="Greve B."/>
            <person name="Awayez M."/>
            <person name="Zibat A."/>
            <person name="Klenk H.-P."/>
            <person name="Garrett R.A."/>
        </authorList>
    </citation>
    <scope>NUCLEOTIDE SEQUENCE [LARGE SCALE GENOMIC DNA]</scope>
    <source>
        <strain evidence="2">ATCC 33909 / DSM 639 / JCM 8929 / NBRC 15157 / NCIMB 11770</strain>
    </source>
</reference>
<dbReference type="eggNOG" id="arCOG07286">
    <property type="taxonomic scope" value="Archaea"/>
</dbReference>
<evidence type="ECO:0000313" key="1">
    <source>
        <dbReference type="EMBL" id="AAY80945.1"/>
    </source>
</evidence>
<organism evidence="1 2">
    <name type="scientific">Sulfolobus acidocaldarius (strain ATCC 33909 / DSM 639 / JCM 8929 / NBRC 15157 / NCIMB 11770)</name>
    <dbReference type="NCBI Taxonomy" id="330779"/>
    <lineage>
        <taxon>Archaea</taxon>
        <taxon>Thermoproteota</taxon>
        <taxon>Thermoprotei</taxon>
        <taxon>Sulfolobales</taxon>
        <taxon>Sulfolobaceae</taxon>
        <taxon>Sulfolobus</taxon>
    </lineage>
</organism>
<dbReference type="HOGENOM" id="CLU_2406490_0_0_2"/>
<dbReference type="EMBL" id="CP000077">
    <property type="protein sequence ID" value="AAY80945.1"/>
    <property type="molecule type" value="Genomic_DNA"/>
</dbReference>
<dbReference type="KEGG" id="sai:Saci_1634"/>
<evidence type="ECO:0000313" key="2">
    <source>
        <dbReference type="Proteomes" id="UP000001018"/>
    </source>
</evidence>
<dbReference type="AlphaFoldDB" id="Q4J8D4"/>
<dbReference type="PATRIC" id="fig|330779.12.peg.1570"/>
<name>Q4J8D4_SULAC</name>
<protein>
    <submittedName>
        <fullName evidence="1">Conserved protein</fullName>
    </submittedName>
</protein>